<dbReference type="RefSeq" id="WP_078497934.1">
    <property type="nucleotide sequence ID" value="NZ_MSZX01000002.1"/>
</dbReference>
<dbReference type="OrthoDB" id="2630463at2"/>
<keyword evidence="2" id="KW-1185">Reference proteome</keyword>
<dbReference type="AlphaFoldDB" id="A0A1T2XLQ4"/>
<evidence type="ECO:0000313" key="2">
    <source>
        <dbReference type="Proteomes" id="UP000190188"/>
    </source>
</evidence>
<dbReference type="EMBL" id="MSZX01000002">
    <property type="protein sequence ID" value="OPA80593.1"/>
    <property type="molecule type" value="Genomic_DNA"/>
</dbReference>
<dbReference type="STRING" id="1324314.BVG16_07705"/>
<accession>A0A1T2XLQ4</accession>
<name>A0A1T2XLQ4_9BACL</name>
<reference evidence="1 2" key="1">
    <citation type="submission" date="2017-01" db="EMBL/GenBank/DDBJ databases">
        <title>Genome analysis of Paenibacillus selenitrireducens ES3-24.</title>
        <authorList>
            <person name="Xu D."/>
            <person name="Yao R."/>
            <person name="Zheng S."/>
        </authorList>
    </citation>
    <scope>NUCLEOTIDE SEQUENCE [LARGE SCALE GENOMIC DNA]</scope>
    <source>
        <strain evidence="1 2">ES3-24</strain>
    </source>
</reference>
<comment type="caution">
    <text evidence="1">The sequence shown here is derived from an EMBL/GenBank/DDBJ whole genome shotgun (WGS) entry which is preliminary data.</text>
</comment>
<organism evidence="1 2">
    <name type="scientific">Paenibacillus selenitireducens</name>
    <dbReference type="NCBI Taxonomy" id="1324314"/>
    <lineage>
        <taxon>Bacteria</taxon>
        <taxon>Bacillati</taxon>
        <taxon>Bacillota</taxon>
        <taxon>Bacilli</taxon>
        <taxon>Bacillales</taxon>
        <taxon>Paenibacillaceae</taxon>
        <taxon>Paenibacillus</taxon>
    </lineage>
</organism>
<gene>
    <name evidence="1" type="ORF">BVG16_07705</name>
</gene>
<evidence type="ECO:0008006" key="3">
    <source>
        <dbReference type="Google" id="ProtNLM"/>
    </source>
</evidence>
<dbReference type="Proteomes" id="UP000190188">
    <property type="component" value="Unassembled WGS sequence"/>
</dbReference>
<evidence type="ECO:0000313" key="1">
    <source>
        <dbReference type="EMBL" id="OPA80593.1"/>
    </source>
</evidence>
<proteinExistence type="predicted"/>
<sequence>MMGYLQELQIDQFPRITKNITPSYCFDDCIATFATSMGIDYELVYLDALMMWFDSGKIHEGLGKSIINDYDITVSFEKYTNIGTNKYSGDYDYYFNDIIEKMHSGSAICISILGYYCPWDWRYQEIKDGAHAFFITEYDEINDLYTCLDPYYDKKDICLPGENIRNGFQSFREFFLTKNTKCFPRMTLLRDVLTDINFRQTIDSFKGLGEGIKNNFQLNIEIEEFDEENDYAIDEIHGKMFLNQELKEMVHNCVRFSVLLSKFAEWYPVYEQEFLTTGIEMKIIAEKWEMIRFQLLKMLFASNYQKVSESICRRIYILVDEEKELIQKILNIVNRKNEVKTINQSDVYNSGANEYIDLDKYFNNKGISTPNSQIADFNGIGEYVLEQSLKTISSDFKLPDYKSINYDNISCMQQIISVENVDYYTEVLLLGCSEWGSYKDYFIIIYDDDTFDKILVELYDWTPNSLDDLEYLELVQCEKTIFGEIVEENITEKCFIYILSRRINAQKKVKAVKLPECENMHIFALTLKLTKSELNL</sequence>
<protein>
    <recommendedName>
        <fullName evidence="3">Butirosin biosynthesis protein H N-terminal domain-containing protein</fullName>
    </recommendedName>
</protein>